<dbReference type="AlphaFoldDB" id="A0A7W4Z5H1"/>
<keyword evidence="1" id="KW-1133">Transmembrane helix</keyword>
<proteinExistence type="predicted"/>
<keyword evidence="3" id="KW-1185">Reference proteome</keyword>
<name>A0A7W4Z5H1_9GAMM</name>
<accession>A0A7W4Z5H1</accession>
<keyword evidence="1" id="KW-0472">Membrane</keyword>
<evidence type="ECO:0000313" key="2">
    <source>
        <dbReference type="EMBL" id="MBB3047509.1"/>
    </source>
</evidence>
<dbReference type="EMBL" id="JACHWY010000002">
    <property type="protein sequence ID" value="MBB3047509.1"/>
    <property type="molecule type" value="Genomic_DNA"/>
</dbReference>
<evidence type="ECO:0000256" key="1">
    <source>
        <dbReference type="SAM" id="Phobius"/>
    </source>
</evidence>
<keyword evidence="1" id="KW-0812">Transmembrane</keyword>
<organism evidence="2 3">
    <name type="scientific">Litorivivens lipolytica</name>
    <dbReference type="NCBI Taxonomy" id="1524264"/>
    <lineage>
        <taxon>Bacteria</taxon>
        <taxon>Pseudomonadati</taxon>
        <taxon>Pseudomonadota</taxon>
        <taxon>Gammaproteobacteria</taxon>
        <taxon>Litorivivens</taxon>
    </lineage>
</organism>
<feature type="transmembrane region" description="Helical" evidence="1">
    <location>
        <begin position="9"/>
        <end position="30"/>
    </location>
</feature>
<gene>
    <name evidence="2" type="ORF">FHR99_001775</name>
</gene>
<comment type="caution">
    <text evidence="2">The sequence shown here is derived from an EMBL/GenBank/DDBJ whole genome shotgun (WGS) entry which is preliminary data.</text>
</comment>
<reference evidence="2 3" key="1">
    <citation type="submission" date="2020-08" db="EMBL/GenBank/DDBJ databases">
        <title>Genomic Encyclopedia of Type Strains, Phase III (KMG-III): the genomes of soil and plant-associated and newly described type strains.</title>
        <authorList>
            <person name="Whitman W."/>
        </authorList>
    </citation>
    <scope>NUCLEOTIDE SEQUENCE [LARGE SCALE GENOMIC DNA]</scope>
    <source>
        <strain evidence="2 3">CECT 8654</strain>
    </source>
</reference>
<evidence type="ECO:0000313" key="3">
    <source>
        <dbReference type="Proteomes" id="UP000537130"/>
    </source>
</evidence>
<dbReference type="RefSeq" id="WP_183410289.1">
    <property type="nucleotide sequence ID" value="NZ_JACHWY010000002.1"/>
</dbReference>
<sequence>MISRNQQQGAILVIVLVMVGIFMIIVTSLVSSSNINFRIAGNQQYRMEAKLAARNGMEAYISNPANFTLPLPINAEEIGTDFDGDGTDDLIASVAPPNCTRSTIITIPELDVSNPSEAQCLGSGSLATTGIFGGSGGVTSGNSWCSRMNWDVASTVNNANTGAGIEMHQGVYMLAVVGTSCP</sequence>
<dbReference type="Proteomes" id="UP000537130">
    <property type="component" value="Unassembled WGS sequence"/>
</dbReference>
<protein>
    <submittedName>
        <fullName evidence="2">Type II secretory pathway pseudopilin PulG</fullName>
    </submittedName>
</protein>